<feature type="transmembrane region" description="Helical" evidence="1">
    <location>
        <begin position="63"/>
        <end position="85"/>
    </location>
</feature>
<evidence type="ECO:0000313" key="3">
    <source>
        <dbReference type="EMBL" id="BBI59782.1"/>
    </source>
</evidence>
<protein>
    <recommendedName>
        <fullName evidence="2">Cytochrome c-type biogenesis protein CcmF C-terminal domain-containing protein</fullName>
    </recommendedName>
</protein>
<evidence type="ECO:0000313" key="4">
    <source>
        <dbReference type="Proteomes" id="UP000320231"/>
    </source>
</evidence>
<keyword evidence="1" id="KW-0472">Membrane</keyword>
<name>A0A455U1C7_9GAMM</name>
<dbReference type="KEGG" id="hsr:HSBAA_10880"/>
<sequence>MAGGCRRPSAGVLMPLLYRGEWNLFVSLGIVSALWIVLPMVRDVFDKTRHASSFVAGVRKLSLAYWGMVLGHVGVAVTIVGVTVVSNYNIERNVRMSPGTTVEVAGYQFTMSELTERRGPNFLADTAILQVQRGESGRRFTMRPEKRLYLATGMPMTQVALRPGLFRDLYVAMGRILAMAVGQCEFNTNPLCVGYGWVRC</sequence>
<proteinExistence type="predicted"/>
<feature type="transmembrane region" description="Helical" evidence="1">
    <location>
        <begin position="22"/>
        <end position="42"/>
    </location>
</feature>
<dbReference type="EMBL" id="AP019514">
    <property type="protein sequence ID" value="BBI59782.1"/>
    <property type="molecule type" value="Genomic_DNA"/>
</dbReference>
<dbReference type="InterPro" id="IPR032523">
    <property type="entry name" value="CcmF_C"/>
</dbReference>
<dbReference type="AlphaFoldDB" id="A0A455U1C7"/>
<organism evidence="3 4">
    <name type="scientific">Vreelandella sulfidaeris</name>
    <dbReference type="NCBI Taxonomy" id="115553"/>
    <lineage>
        <taxon>Bacteria</taxon>
        <taxon>Pseudomonadati</taxon>
        <taxon>Pseudomonadota</taxon>
        <taxon>Gammaproteobacteria</taxon>
        <taxon>Oceanospirillales</taxon>
        <taxon>Halomonadaceae</taxon>
        <taxon>Vreelandella</taxon>
    </lineage>
</organism>
<feature type="domain" description="Cytochrome c-type biogenesis protein CcmF C-terminal" evidence="2">
    <location>
        <begin position="11"/>
        <end position="178"/>
    </location>
</feature>
<reference evidence="3 4" key="1">
    <citation type="journal article" date="2019" name="Microbiol. Resour. Announc.">
        <title>Complete Genome Sequence of Halomonas sulfidaeris Strain Esulfide1 Isolated from a Metal Sulfide Rock at a Depth of 2,200 Meters, Obtained Using Nanopore Sequencing.</title>
        <authorList>
            <person name="Saito M."/>
            <person name="Nishigata A."/>
            <person name="Galipon J."/>
            <person name="Arakawa K."/>
        </authorList>
    </citation>
    <scope>NUCLEOTIDE SEQUENCE [LARGE SCALE GENOMIC DNA]</scope>
    <source>
        <strain evidence="3 4">ATCC BAA-803</strain>
    </source>
</reference>
<gene>
    <name evidence="3" type="ORF">HSBAA_10880</name>
</gene>
<dbReference type="Proteomes" id="UP000320231">
    <property type="component" value="Chromosome"/>
</dbReference>
<dbReference type="Pfam" id="PF16327">
    <property type="entry name" value="CcmF_C"/>
    <property type="match status" value="1"/>
</dbReference>
<evidence type="ECO:0000259" key="2">
    <source>
        <dbReference type="Pfam" id="PF16327"/>
    </source>
</evidence>
<keyword evidence="1" id="KW-1133">Transmembrane helix</keyword>
<keyword evidence="1" id="KW-0812">Transmembrane</keyword>
<evidence type="ECO:0000256" key="1">
    <source>
        <dbReference type="SAM" id="Phobius"/>
    </source>
</evidence>
<accession>A0A455U1C7</accession>